<proteinExistence type="predicted"/>
<dbReference type="AlphaFoldDB" id="A0A016W3R9"/>
<sequence>MERPAGHSRDTLDIQFDKNTFKQLEMDECFKILNEQSQYIKLTRETPRESWLPFLNTQLKLSRGMVQVKWYHRVLRTSYYMRSRLIP</sequence>
<keyword evidence="2" id="KW-1185">Reference proteome</keyword>
<protein>
    <submittedName>
        <fullName evidence="1">Uncharacterized protein</fullName>
    </submittedName>
</protein>
<dbReference type="OrthoDB" id="9907881at2759"/>
<gene>
    <name evidence="1" type="primary">Acey_s0001.g317</name>
    <name evidence="1" type="ORF">Y032_0001g317</name>
</gene>
<comment type="caution">
    <text evidence="1">The sequence shown here is derived from an EMBL/GenBank/DDBJ whole genome shotgun (WGS) entry which is preliminary data.</text>
</comment>
<dbReference type="Proteomes" id="UP000024635">
    <property type="component" value="Unassembled WGS sequence"/>
</dbReference>
<evidence type="ECO:0000313" key="2">
    <source>
        <dbReference type="Proteomes" id="UP000024635"/>
    </source>
</evidence>
<dbReference type="EMBL" id="JARK01001337">
    <property type="protein sequence ID" value="EYC34236.1"/>
    <property type="molecule type" value="Genomic_DNA"/>
</dbReference>
<accession>A0A016W3R9</accession>
<evidence type="ECO:0000313" key="1">
    <source>
        <dbReference type="EMBL" id="EYC34236.1"/>
    </source>
</evidence>
<organism evidence="1 2">
    <name type="scientific">Ancylostoma ceylanicum</name>
    <dbReference type="NCBI Taxonomy" id="53326"/>
    <lineage>
        <taxon>Eukaryota</taxon>
        <taxon>Metazoa</taxon>
        <taxon>Ecdysozoa</taxon>
        <taxon>Nematoda</taxon>
        <taxon>Chromadorea</taxon>
        <taxon>Rhabditida</taxon>
        <taxon>Rhabditina</taxon>
        <taxon>Rhabditomorpha</taxon>
        <taxon>Strongyloidea</taxon>
        <taxon>Ancylostomatidae</taxon>
        <taxon>Ancylostomatinae</taxon>
        <taxon>Ancylostoma</taxon>
    </lineage>
</organism>
<reference evidence="2" key="1">
    <citation type="journal article" date="2015" name="Nat. Genet.">
        <title>The genome and transcriptome of the zoonotic hookworm Ancylostoma ceylanicum identify infection-specific gene families.</title>
        <authorList>
            <person name="Schwarz E.M."/>
            <person name="Hu Y."/>
            <person name="Antoshechkin I."/>
            <person name="Miller M.M."/>
            <person name="Sternberg P.W."/>
            <person name="Aroian R.V."/>
        </authorList>
    </citation>
    <scope>NUCLEOTIDE SEQUENCE</scope>
    <source>
        <strain evidence="2">HY135</strain>
    </source>
</reference>
<name>A0A016W3R9_9BILA</name>